<feature type="domain" description="Fibronectin type-III" evidence="2">
    <location>
        <begin position="657"/>
        <end position="753"/>
    </location>
</feature>
<sequence length="753" mass="83224">MKKVLKKVTALVLSAGIILSPAYNTMAMETGVVENTQNATLQDGIYTPTNFSFSGGSGKVTITCSQVEIKNGEAFATIKFSSTKYTNVKVSDTDYAPTSNTDGSIFVIPVNANGETAIVATTVAMSKTSDVEYTLTLAVDKSGRVETYTDGYYTKNVTIPMDLKNPKYSDGRVFSYPKNPYSFNVTTTIKDGKIVAVDYTDGVNVAASGSDRNYLIWAMDGHVVTNPGYYYIDPETPKTAEDVVETGIEEQVIAHNGVDGVDVVTGATITSKAIIEAVEDAVERAKTGDKDDPEPTIYAEPATPDVVPEDGVYTTFAEGDSLSIDYEPVVLKVEKGIMKADFVIQQRQSSYPYIYTGSEDDAIKAGETSWYYPEDFDYGYKNPGSLFKNVIITSLDKNLDFVNFASGSGNWFNRQIYFGSKYLRKVDDRVLKDGTYTPVDAEYITAPDFSEPEENTEDEVESKKDLVVTFGKVTAQNKVNTVELVLSSETDAKVAESIMVGDTVYTDQDDNALTATFNVPFTLNKWTRASYVENGKKVVDEGFNFVLDVHVHDYEKVVKKATLTKDGEIKYICSCGDVEKTEKIYAAKTVQLNKTSLVYTGRALKPSIVIKDSKKKTISKSNYTVTYKNNTNVGKAIVVVKGKNNYNFTKTLTFTINPSNTAISKITAEKKAFIVKWKAFNSKKASGYQIRYSTDKNMKKAKLATINKNTITSKKINAISKKKYYVQIRTYKTVNGKKYYSSWSKTKSVTTKK</sequence>
<dbReference type="AlphaFoldDB" id="A0A1I0WMR2"/>
<accession>A0A1I0WMR2</accession>
<keyword evidence="4" id="KW-1185">Reference proteome</keyword>
<evidence type="ECO:0000256" key="1">
    <source>
        <dbReference type="SAM" id="SignalP"/>
    </source>
</evidence>
<evidence type="ECO:0000313" key="4">
    <source>
        <dbReference type="Proteomes" id="UP000198838"/>
    </source>
</evidence>
<dbReference type="EMBL" id="FOJY01000004">
    <property type="protein sequence ID" value="SFA89236.1"/>
    <property type="molecule type" value="Genomic_DNA"/>
</dbReference>
<proteinExistence type="predicted"/>
<dbReference type="STRING" id="1120918.SAMN05216249_104133"/>
<feature type="signal peptide" evidence="1">
    <location>
        <begin position="1"/>
        <end position="27"/>
    </location>
</feature>
<dbReference type="Gene3D" id="2.60.40.10">
    <property type="entry name" value="Immunoglobulins"/>
    <property type="match status" value="1"/>
</dbReference>
<dbReference type="SMART" id="SM00900">
    <property type="entry name" value="FMN_bind"/>
    <property type="match status" value="1"/>
</dbReference>
<organism evidence="3 4">
    <name type="scientific">Acetitomaculum ruminis DSM 5522</name>
    <dbReference type="NCBI Taxonomy" id="1120918"/>
    <lineage>
        <taxon>Bacteria</taxon>
        <taxon>Bacillati</taxon>
        <taxon>Bacillota</taxon>
        <taxon>Clostridia</taxon>
        <taxon>Lachnospirales</taxon>
        <taxon>Lachnospiraceae</taxon>
        <taxon>Acetitomaculum</taxon>
    </lineage>
</organism>
<gene>
    <name evidence="3" type="ORF">SAMN05216249_104133</name>
</gene>
<protein>
    <submittedName>
        <fullName evidence="3">FMN-binding domain-containing protein</fullName>
    </submittedName>
</protein>
<dbReference type="InterPro" id="IPR003961">
    <property type="entry name" value="FN3_dom"/>
</dbReference>
<dbReference type="GO" id="GO:0016020">
    <property type="term" value="C:membrane"/>
    <property type="evidence" value="ECO:0007669"/>
    <property type="project" value="InterPro"/>
</dbReference>
<dbReference type="Pfam" id="PF04205">
    <property type="entry name" value="FMN_bind"/>
    <property type="match status" value="1"/>
</dbReference>
<evidence type="ECO:0000313" key="3">
    <source>
        <dbReference type="EMBL" id="SFA89236.1"/>
    </source>
</evidence>
<dbReference type="PROSITE" id="PS50853">
    <property type="entry name" value="FN3"/>
    <property type="match status" value="1"/>
</dbReference>
<dbReference type="GO" id="GO:0010181">
    <property type="term" value="F:FMN binding"/>
    <property type="evidence" value="ECO:0007669"/>
    <property type="project" value="InterPro"/>
</dbReference>
<dbReference type="InterPro" id="IPR007329">
    <property type="entry name" value="FMN-bd"/>
</dbReference>
<evidence type="ECO:0000259" key="2">
    <source>
        <dbReference type="PROSITE" id="PS50853"/>
    </source>
</evidence>
<dbReference type="OrthoDB" id="7820733at2"/>
<keyword evidence="1" id="KW-0732">Signal</keyword>
<feature type="chain" id="PRO_5011761314" evidence="1">
    <location>
        <begin position="28"/>
        <end position="753"/>
    </location>
</feature>
<dbReference type="RefSeq" id="WP_092870886.1">
    <property type="nucleotide sequence ID" value="NZ_FOJY01000004.1"/>
</dbReference>
<dbReference type="InterPro" id="IPR013783">
    <property type="entry name" value="Ig-like_fold"/>
</dbReference>
<dbReference type="Gene3D" id="3.90.1010.20">
    <property type="match status" value="1"/>
</dbReference>
<dbReference type="Proteomes" id="UP000198838">
    <property type="component" value="Unassembled WGS sequence"/>
</dbReference>
<reference evidence="3 4" key="1">
    <citation type="submission" date="2016-10" db="EMBL/GenBank/DDBJ databases">
        <authorList>
            <person name="de Groot N.N."/>
        </authorList>
    </citation>
    <scope>NUCLEOTIDE SEQUENCE [LARGE SCALE GENOMIC DNA]</scope>
    <source>
        <strain evidence="3 4">DSM 5522</strain>
    </source>
</reference>
<name>A0A1I0WMR2_9FIRM</name>